<evidence type="ECO:0000313" key="2">
    <source>
        <dbReference type="EMBL" id="GFH55527.1"/>
    </source>
</evidence>
<accession>A0AAD3D0D3</accession>
<dbReference type="InterPro" id="IPR036770">
    <property type="entry name" value="Ankyrin_rpt-contain_sf"/>
</dbReference>
<evidence type="ECO:0000313" key="3">
    <source>
        <dbReference type="Proteomes" id="UP001054902"/>
    </source>
</evidence>
<dbReference type="PANTHER" id="PTHR46586:SF2">
    <property type="entry name" value="SWIM-TYPE DOMAIN-CONTAINING PROTEIN"/>
    <property type="match status" value="1"/>
</dbReference>
<dbReference type="EMBL" id="BLLK01000049">
    <property type="protein sequence ID" value="GFH55527.1"/>
    <property type="molecule type" value="Genomic_DNA"/>
</dbReference>
<evidence type="ECO:0008006" key="4">
    <source>
        <dbReference type="Google" id="ProtNLM"/>
    </source>
</evidence>
<reference evidence="2 3" key="1">
    <citation type="journal article" date="2021" name="Sci. Rep.">
        <title>The genome of the diatom Chaetoceros tenuissimus carries an ancient integrated fragment of an extant virus.</title>
        <authorList>
            <person name="Hongo Y."/>
            <person name="Kimura K."/>
            <person name="Takaki Y."/>
            <person name="Yoshida Y."/>
            <person name="Baba S."/>
            <person name="Kobayashi G."/>
            <person name="Nagasaki K."/>
            <person name="Hano T."/>
            <person name="Tomaru Y."/>
        </authorList>
    </citation>
    <scope>NUCLEOTIDE SEQUENCE [LARGE SCALE GENOMIC DNA]</scope>
    <source>
        <strain evidence="2 3">NIES-3715</strain>
    </source>
</reference>
<dbReference type="Proteomes" id="UP001054902">
    <property type="component" value="Unassembled WGS sequence"/>
</dbReference>
<comment type="caution">
    <text evidence="2">The sequence shown here is derived from an EMBL/GenBank/DDBJ whole genome shotgun (WGS) entry which is preliminary data.</text>
</comment>
<proteinExistence type="predicted"/>
<dbReference type="PANTHER" id="PTHR46586">
    <property type="entry name" value="ANKYRIN REPEAT-CONTAINING PROTEIN"/>
    <property type="match status" value="1"/>
</dbReference>
<keyword evidence="3" id="KW-1185">Reference proteome</keyword>
<gene>
    <name evidence="2" type="ORF">CTEN210_12003</name>
</gene>
<protein>
    <recommendedName>
        <fullName evidence="4">F-box domain-containing protein</fullName>
    </recommendedName>
</protein>
<dbReference type="SUPFAM" id="SSF48403">
    <property type="entry name" value="Ankyrin repeat"/>
    <property type="match status" value="1"/>
</dbReference>
<organism evidence="2 3">
    <name type="scientific">Chaetoceros tenuissimus</name>
    <dbReference type="NCBI Taxonomy" id="426638"/>
    <lineage>
        <taxon>Eukaryota</taxon>
        <taxon>Sar</taxon>
        <taxon>Stramenopiles</taxon>
        <taxon>Ochrophyta</taxon>
        <taxon>Bacillariophyta</taxon>
        <taxon>Coscinodiscophyceae</taxon>
        <taxon>Chaetocerotophycidae</taxon>
        <taxon>Chaetocerotales</taxon>
        <taxon>Chaetocerotaceae</taxon>
        <taxon>Chaetoceros</taxon>
    </lineage>
</organism>
<evidence type="ECO:0000256" key="1">
    <source>
        <dbReference type="SAM" id="MobiDB-lite"/>
    </source>
</evidence>
<feature type="compositionally biased region" description="Basic and acidic residues" evidence="1">
    <location>
        <begin position="1"/>
        <end position="11"/>
    </location>
</feature>
<dbReference type="AlphaFoldDB" id="A0AAD3D0D3"/>
<sequence length="632" mass="73960">MDLNKSKERSSELATAKKKRARGANIATSTSDLSTASTLLASIDVRKRAKKLSKKLSSLYKKFPEMEFILASEKLQADVVKTAVQQYKDTMLQEVQLVEANEAKKRKVEKEESVPLYSLPDEVLQNCISFVGKGHYGVLGLVSKKLHRIYTNEYRRITNYVAVATSVNVVNYFLDNLCKYPEERKNILKAAAVNGNLDVLRSLVKDGYDLSLLVEIKKCTIYNADGNYFDEDDLEFGFDDCNEEDWEQYAIDFYYTDECDYRPSYTIKLSQIVSRGHLHVLKYLHEELNYKWGLQRYCKPAIKYGQLEILKWLHDIGCMEEDDDLHELYYDTNKREYKSFSFQNYAFKCVNLESFEWLSNNGFAPYPRLSDAIRTNSLEMIRYCFGREGICFQFKGTMNEWISRNCASNIDIIKFLRSISIPWDNVIMTELVEHGTVEMIQYVREDGCPWTTRGDECKFRNAIKASENMEVYRLVHELGFEFKGTMKEWICCSYRIAEYFDIMKFLRSISIPWDNEIMKYIVQYGTVAMIQCAREDGCPWTSRRDEYNCLYYDNGWVIDKFKYLIRNGCKFDYEKFNNCNIQSLMKLLCKQKEVALLELVVGKNTSFDQQLSKYCYGEHWNEGVSYIVQNGK</sequence>
<feature type="region of interest" description="Disordered" evidence="1">
    <location>
        <begin position="1"/>
        <end position="28"/>
    </location>
</feature>
<name>A0AAD3D0D3_9STRA</name>
<dbReference type="InterPro" id="IPR052050">
    <property type="entry name" value="SecEffector_AnkRepeat"/>
</dbReference>